<dbReference type="GO" id="GO:0030145">
    <property type="term" value="F:manganese ion binding"/>
    <property type="evidence" value="ECO:0007669"/>
    <property type="project" value="InterPro"/>
</dbReference>
<evidence type="ECO:0000256" key="2">
    <source>
        <dbReference type="ARBA" id="ARBA00001936"/>
    </source>
</evidence>
<dbReference type="Pfam" id="PF05195">
    <property type="entry name" value="AMP_N"/>
    <property type="match status" value="1"/>
</dbReference>
<evidence type="ECO:0000256" key="6">
    <source>
        <dbReference type="ARBA" id="ARBA00022801"/>
    </source>
</evidence>
<protein>
    <recommendedName>
        <fullName evidence="4">Xaa-Pro aminopeptidase</fullName>
        <ecNumber evidence="4">3.4.11.9</ecNumber>
    </recommendedName>
</protein>
<dbReference type="InterPro" id="IPR052433">
    <property type="entry name" value="X-Pro_dipept-like"/>
</dbReference>
<dbReference type="EMBL" id="CP034234">
    <property type="protein sequence ID" value="AZK43726.1"/>
    <property type="molecule type" value="Genomic_DNA"/>
</dbReference>
<dbReference type="InterPro" id="IPR029149">
    <property type="entry name" value="Creatin/AminoP/Spt16_N"/>
</dbReference>
<keyword evidence="7" id="KW-0464">Manganese</keyword>
<dbReference type="AlphaFoldDB" id="A0A451ENW9"/>
<evidence type="ECO:0000256" key="5">
    <source>
        <dbReference type="ARBA" id="ARBA00022723"/>
    </source>
</evidence>
<evidence type="ECO:0000256" key="3">
    <source>
        <dbReference type="ARBA" id="ARBA00008766"/>
    </source>
</evidence>
<evidence type="ECO:0000256" key="7">
    <source>
        <dbReference type="ARBA" id="ARBA00023211"/>
    </source>
</evidence>
<dbReference type="GO" id="GO:0070006">
    <property type="term" value="F:metalloaminopeptidase activity"/>
    <property type="evidence" value="ECO:0007669"/>
    <property type="project" value="InterPro"/>
</dbReference>
<dbReference type="GO" id="GO:0005829">
    <property type="term" value="C:cytosol"/>
    <property type="evidence" value="ECO:0007669"/>
    <property type="project" value="TreeGrafter"/>
</dbReference>
<dbReference type="SUPFAM" id="SSF55920">
    <property type="entry name" value="Creatinase/aminopeptidase"/>
    <property type="match status" value="1"/>
</dbReference>
<dbReference type="Proteomes" id="UP000278804">
    <property type="component" value="Chromosome"/>
</dbReference>
<keyword evidence="6" id="KW-0378">Hydrolase</keyword>
<evidence type="ECO:0000259" key="8">
    <source>
        <dbReference type="SMART" id="SM01011"/>
    </source>
</evidence>
<dbReference type="Pfam" id="PF00557">
    <property type="entry name" value="Peptidase_M24"/>
    <property type="match status" value="1"/>
</dbReference>
<gene>
    <name evidence="9" type="ORF">EEI45_02005</name>
</gene>
<dbReference type="SMART" id="SM01011">
    <property type="entry name" value="AMP_N"/>
    <property type="match status" value="1"/>
</dbReference>
<dbReference type="RefSeq" id="WP_125163942.1">
    <property type="nucleotide sequence ID" value="NZ_CP034234.1"/>
</dbReference>
<evidence type="ECO:0000313" key="10">
    <source>
        <dbReference type="Proteomes" id="UP000278804"/>
    </source>
</evidence>
<sequence>MKKQTYINIREKVMNELPEKTVTFLFSGCGVRRSADAEYPFSANRNFYYVTGIEEPEAVVVFEKETNHEILFLREINPDMEKWVGYFMTKEEAQTISGIEDVRYFNEFDAYVTSVLDSGLSIGVDMDHDTIGDVEHSSGLVFADAVGEENVVDIFECLVRCRQMKHPEEVEAIRHAIDVTDHAIKAMVEEMKPGANENDMAARFLYEGNKAHGDLMFDTICASGKNATVLHYISNNQPLNDGELVLLDLGIRVNGYGADISRTFPINGTFTPRQKEVYQEVLNTFHIINESVKPGISIMELNEISKETLGQSCIKLGLIDNIEEVGRYYYHSIGHSLGLDTHDVWIDRGQPLVPGNVITNEPGLYIAEEGIGIRIETDLLVTENGCEDLAPQIMREISEIEAYFVK</sequence>
<dbReference type="EC" id="3.4.11.9" evidence="4"/>
<comment type="similarity">
    <text evidence="3">Belongs to the peptidase M24B family.</text>
</comment>
<dbReference type="SUPFAM" id="SSF53092">
    <property type="entry name" value="Creatinase/prolidase N-terminal domain"/>
    <property type="match status" value="1"/>
</dbReference>
<evidence type="ECO:0000256" key="4">
    <source>
        <dbReference type="ARBA" id="ARBA00012574"/>
    </source>
</evidence>
<feature type="domain" description="Aminopeptidase P N-terminal" evidence="8">
    <location>
        <begin position="1"/>
        <end position="133"/>
    </location>
</feature>
<keyword evidence="5" id="KW-0479">Metal-binding</keyword>
<dbReference type="InterPro" id="IPR036005">
    <property type="entry name" value="Creatinase/aminopeptidase-like"/>
</dbReference>
<dbReference type="PANTHER" id="PTHR43226">
    <property type="entry name" value="XAA-PRO AMINOPEPTIDASE 3"/>
    <property type="match status" value="1"/>
</dbReference>
<reference evidence="9 10" key="1">
    <citation type="journal article" date="2020" name="Int. J. Syst. Evol. Microbiol.">
        <title>Description of Erysipelothrix piscisicarius sp. nov., an emergent fish pathogen, and assessment of virulence using a tiger barb (Puntigrus tetrazona) infection model.</title>
        <authorList>
            <person name="Pomaranski E.K."/>
            <person name="Griffin M.J."/>
            <person name="Camus A.C."/>
            <person name="Armwood A.R."/>
            <person name="Shelley J."/>
            <person name="Waldbieser G.C."/>
            <person name="LaFrentz B.R."/>
            <person name="Garcia J.C."/>
            <person name="Yanong R."/>
            <person name="Soto E."/>
        </authorList>
    </citation>
    <scope>NUCLEOTIDE SEQUENCE [LARGE SCALE GENOMIC DNA]</scope>
    <source>
        <strain evidence="9 10">15TAL0474</strain>
    </source>
</reference>
<accession>A0A451ENW9</accession>
<dbReference type="Gene3D" id="3.40.350.10">
    <property type="entry name" value="Creatinase/prolidase N-terminal domain"/>
    <property type="match status" value="1"/>
</dbReference>
<dbReference type="GO" id="GO:0006508">
    <property type="term" value="P:proteolysis"/>
    <property type="evidence" value="ECO:0007669"/>
    <property type="project" value="TreeGrafter"/>
</dbReference>
<name>A0A451ENW9_9FIRM</name>
<evidence type="ECO:0000256" key="1">
    <source>
        <dbReference type="ARBA" id="ARBA00001424"/>
    </source>
</evidence>
<dbReference type="PANTHER" id="PTHR43226:SF4">
    <property type="entry name" value="XAA-PRO AMINOPEPTIDASE 3"/>
    <property type="match status" value="1"/>
</dbReference>
<comment type="cofactor">
    <cofactor evidence="2">
        <name>Mn(2+)</name>
        <dbReference type="ChEBI" id="CHEBI:29035"/>
    </cofactor>
</comment>
<comment type="catalytic activity">
    <reaction evidence="1">
        <text>Release of any N-terminal amino acid, including proline, that is linked to proline, even from a dipeptide or tripeptide.</text>
        <dbReference type="EC" id="3.4.11.9"/>
    </reaction>
</comment>
<dbReference type="KEGG" id="eri:EEI45_02005"/>
<dbReference type="InterPro" id="IPR007865">
    <property type="entry name" value="Aminopep_P_N"/>
</dbReference>
<organism evidence="9 10">
    <name type="scientific">Erysipelothrix piscisicarius</name>
    <dbReference type="NCBI Taxonomy" id="2485784"/>
    <lineage>
        <taxon>Bacteria</taxon>
        <taxon>Bacillati</taxon>
        <taxon>Bacillota</taxon>
        <taxon>Erysipelotrichia</taxon>
        <taxon>Erysipelotrichales</taxon>
        <taxon>Erysipelotrichaceae</taxon>
        <taxon>Erysipelothrix</taxon>
    </lineage>
</organism>
<dbReference type="InterPro" id="IPR000994">
    <property type="entry name" value="Pept_M24"/>
</dbReference>
<keyword evidence="10" id="KW-1185">Reference proteome</keyword>
<evidence type="ECO:0000313" key="9">
    <source>
        <dbReference type="EMBL" id="AZK43726.1"/>
    </source>
</evidence>
<proteinExistence type="inferred from homology"/>
<dbReference type="Gene3D" id="3.90.230.10">
    <property type="entry name" value="Creatinase/methionine aminopeptidase superfamily"/>
    <property type="match status" value="1"/>
</dbReference>